<evidence type="ECO:0000259" key="1">
    <source>
        <dbReference type="PROSITE" id="PS51228"/>
    </source>
</evidence>
<dbReference type="PROSITE" id="PS51228">
    <property type="entry name" value="ACB_2"/>
    <property type="match status" value="1"/>
</dbReference>
<evidence type="ECO:0000313" key="2">
    <source>
        <dbReference type="EMBL" id="ORY90451.1"/>
    </source>
</evidence>
<accession>A0A1X2H050</accession>
<gene>
    <name evidence="2" type="ORF">BCR43DRAFT_518913</name>
</gene>
<dbReference type="GO" id="GO:0000062">
    <property type="term" value="F:fatty-acyl-CoA binding"/>
    <property type="evidence" value="ECO:0007669"/>
    <property type="project" value="InterPro"/>
</dbReference>
<dbReference type="InterPro" id="IPR014352">
    <property type="entry name" value="FERM/acyl-CoA-bd_prot_sf"/>
</dbReference>
<feature type="domain" description="ACB" evidence="1">
    <location>
        <begin position="1"/>
        <end position="94"/>
    </location>
</feature>
<sequence length="98" mass="11727">MISQKQEFEEALVDEERRCQPFLDELLQEDEKLRLFALKNQGQFRNASLKHACISRCKNSAEWKAWSKLKGMKAEDAQIEYIKLLNYLMQKYNIGRWI</sequence>
<dbReference type="InterPro" id="IPR000582">
    <property type="entry name" value="Acyl-CoA-binding_protein"/>
</dbReference>
<dbReference type="EMBL" id="MCGN01000012">
    <property type="protein sequence ID" value="ORY90451.1"/>
    <property type="molecule type" value="Genomic_DNA"/>
</dbReference>
<dbReference type="InterPro" id="IPR035984">
    <property type="entry name" value="Acyl-CoA-binding_sf"/>
</dbReference>
<name>A0A1X2H050_SYNRA</name>
<dbReference type="AlphaFoldDB" id="A0A1X2H050"/>
<dbReference type="Pfam" id="PF00887">
    <property type="entry name" value="ACBP"/>
    <property type="match status" value="1"/>
</dbReference>
<dbReference type="Proteomes" id="UP000242180">
    <property type="component" value="Unassembled WGS sequence"/>
</dbReference>
<keyword evidence="3" id="KW-1185">Reference proteome</keyword>
<dbReference type="SUPFAM" id="SSF47027">
    <property type="entry name" value="Acyl-CoA binding protein"/>
    <property type="match status" value="1"/>
</dbReference>
<comment type="caution">
    <text evidence="2">The sequence shown here is derived from an EMBL/GenBank/DDBJ whole genome shotgun (WGS) entry which is preliminary data.</text>
</comment>
<reference evidence="2 3" key="1">
    <citation type="submission" date="2016-07" db="EMBL/GenBank/DDBJ databases">
        <title>Pervasive Adenine N6-methylation of Active Genes in Fungi.</title>
        <authorList>
            <consortium name="DOE Joint Genome Institute"/>
            <person name="Mondo S.J."/>
            <person name="Dannebaum R.O."/>
            <person name="Kuo R.C."/>
            <person name="Labutti K."/>
            <person name="Haridas S."/>
            <person name="Kuo A."/>
            <person name="Salamov A."/>
            <person name="Ahrendt S.R."/>
            <person name="Lipzen A."/>
            <person name="Sullivan W."/>
            <person name="Andreopoulos W.B."/>
            <person name="Clum A."/>
            <person name="Lindquist E."/>
            <person name="Daum C."/>
            <person name="Ramamoorthy G.K."/>
            <person name="Gryganskyi A."/>
            <person name="Culley D."/>
            <person name="Magnuson J.K."/>
            <person name="James T.Y."/>
            <person name="O'Malley M.A."/>
            <person name="Stajich J.E."/>
            <person name="Spatafora J.W."/>
            <person name="Visel A."/>
            <person name="Grigoriev I.V."/>
        </authorList>
    </citation>
    <scope>NUCLEOTIDE SEQUENCE [LARGE SCALE GENOMIC DNA]</scope>
    <source>
        <strain evidence="2 3">NRRL 2496</strain>
    </source>
</reference>
<protein>
    <recommendedName>
        <fullName evidence="1">ACB domain-containing protein</fullName>
    </recommendedName>
</protein>
<dbReference type="Gene3D" id="1.20.80.10">
    <property type="match status" value="1"/>
</dbReference>
<dbReference type="OrthoDB" id="346910at2759"/>
<proteinExistence type="predicted"/>
<organism evidence="2 3">
    <name type="scientific">Syncephalastrum racemosum</name>
    <name type="common">Filamentous fungus</name>
    <dbReference type="NCBI Taxonomy" id="13706"/>
    <lineage>
        <taxon>Eukaryota</taxon>
        <taxon>Fungi</taxon>
        <taxon>Fungi incertae sedis</taxon>
        <taxon>Mucoromycota</taxon>
        <taxon>Mucoromycotina</taxon>
        <taxon>Mucoromycetes</taxon>
        <taxon>Mucorales</taxon>
        <taxon>Syncephalastraceae</taxon>
        <taxon>Syncephalastrum</taxon>
    </lineage>
</organism>
<dbReference type="InParanoid" id="A0A1X2H050"/>
<evidence type="ECO:0000313" key="3">
    <source>
        <dbReference type="Proteomes" id="UP000242180"/>
    </source>
</evidence>